<dbReference type="Proteomes" id="UP000280955">
    <property type="component" value="Unassembled WGS sequence"/>
</dbReference>
<accession>A0ABX9STG1</accession>
<dbReference type="EMBL" id="RBLJ01000001">
    <property type="protein sequence ID" value="RKS66775.1"/>
    <property type="molecule type" value="Genomic_DNA"/>
</dbReference>
<evidence type="ECO:0000313" key="2">
    <source>
        <dbReference type="Proteomes" id="UP000280955"/>
    </source>
</evidence>
<sequence length="145" mass="16471">MLRWRDYISMINESSVNNIFVLLPQDIGELPVVTTDMLGKRIYYSFFQAGILFLLENDLVTQITFFMKPEEGFSIYQGELPPGIGIDNKEKDVVEVKGKPPASGGGKPDMLLGYINRWIKYESNDYALHMEFAQDGRLAKISLQA</sequence>
<protein>
    <submittedName>
        <fullName evidence="1">Uncharacterized protein</fullName>
    </submittedName>
</protein>
<name>A0ABX9STG1_9GAMM</name>
<gene>
    <name evidence="1" type="ORF">BDD30_1114</name>
</gene>
<evidence type="ECO:0000313" key="1">
    <source>
        <dbReference type="EMBL" id="RKS66775.1"/>
    </source>
</evidence>
<keyword evidence="2" id="KW-1185">Reference proteome</keyword>
<reference evidence="1 2" key="1">
    <citation type="submission" date="2018-10" db="EMBL/GenBank/DDBJ databases">
        <title>Genomic Encyclopedia of Archaeal and Bacterial Type Strains, Phase II (KMG-II): from individual species to whole genera.</title>
        <authorList>
            <person name="Goeker M."/>
        </authorList>
    </citation>
    <scope>NUCLEOTIDE SEQUENCE [LARGE SCALE GENOMIC DNA]</scope>
    <source>
        <strain evidence="1 2">DSM 15149</strain>
    </source>
</reference>
<organism evidence="1 2">
    <name type="scientific">Photorhabdus asymbiotica</name>
    <dbReference type="NCBI Taxonomy" id="291112"/>
    <lineage>
        <taxon>Bacteria</taxon>
        <taxon>Pseudomonadati</taxon>
        <taxon>Pseudomonadota</taxon>
        <taxon>Gammaproteobacteria</taxon>
        <taxon>Enterobacterales</taxon>
        <taxon>Morganellaceae</taxon>
        <taxon>Photorhabdus</taxon>
    </lineage>
</organism>
<proteinExistence type="predicted"/>
<comment type="caution">
    <text evidence="1">The sequence shown here is derived from an EMBL/GenBank/DDBJ whole genome shotgun (WGS) entry which is preliminary data.</text>
</comment>